<proteinExistence type="predicted"/>
<reference evidence="1 2" key="1">
    <citation type="journal article" date="2014" name="Antonie Van Leeuwenhoek">
        <title>Hyphomonas beringensis sp. nov. and Hyphomonas chukchiensis sp. nov., isolated from surface seawater of the Bering Sea and Chukchi Sea.</title>
        <authorList>
            <person name="Li C."/>
            <person name="Lai Q."/>
            <person name="Li G."/>
            <person name="Dong C."/>
            <person name="Wang J."/>
            <person name="Liao Y."/>
            <person name="Shao Z."/>
        </authorList>
    </citation>
    <scope>NUCLEOTIDE SEQUENCE [LARGE SCALE GENOMIC DNA]</scope>
    <source>
        <strain evidence="1 2">BH-BN04-4</strain>
    </source>
</reference>
<organism evidence="1 2">
    <name type="scientific">Hyphomonas chukchiensis</name>
    <dbReference type="NCBI Taxonomy" id="1280947"/>
    <lineage>
        <taxon>Bacteria</taxon>
        <taxon>Pseudomonadati</taxon>
        <taxon>Pseudomonadota</taxon>
        <taxon>Alphaproteobacteria</taxon>
        <taxon>Hyphomonadales</taxon>
        <taxon>Hyphomonadaceae</taxon>
        <taxon>Hyphomonas</taxon>
    </lineage>
</organism>
<dbReference type="STRING" id="1280947.HY30_15095"/>
<protein>
    <submittedName>
        <fullName evidence="1">Uncharacterized protein</fullName>
    </submittedName>
</protein>
<sequence length="114" mass="13087">MIFLIVSIFIYEQRELKFRSKDRNLHVAKGNCAIDAAVNFAIRNRRQRNLVHLTPGLEQCSPPRMSKSHFPTPRFLFRILAYFYRLFGNAQNAVHVPTCPIIRALAAFGNILGT</sequence>
<gene>
    <name evidence="1" type="ORF">HY30_15095</name>
</gene>
<evidence type="ECO:0000313" key="2">
    <source>
        <dbReference type="Proteomes" id="UP000027190"/>
    </source>
</evidence>
<dbReference type="EMBL" id="AWFG01000017">
    <property type="protein sequence ID" value="KCZ59319.1"/>
    <property type="molecule type" value="Genomic_DNA"/>
</dbReference>
<name>A0A062UQH8_9PROT</name>
<dbReference type="Proteomes" id="UP000027190">
    <property type="component" value="Unassembled WGS sequence"/>
</dbReference>
<comment type="caution">
    <text evidence="1">The sequence shown here is derived from an EMBL/GenBank/DDBJ whole genome shotgun (WGS) entry which is preliminary data.</text>
</comment>
<accession>A0A062UQH8</accession>
<keyword evidence="2" id="KW-1185">Reference proteome</keyword>
<evidence type="ECO:0000313" key="1">
    <source>
        <dbReference type="EMBL" id="KCZ59319.1"/>
    </source>
</evidence>
<dbReference type="AlphaFoldDB" id="A0A062UQH8"/>